<keyword evidence="3" id="KW-1185">Reference proteome</keyword>
<keyword evidence="2" id="KW-0946">Virion</keyword>
<gene>
    <name evidence="2" type="ORF">FCL54_20450</name>
</gene>
<dbReference type="RefSeq" id="WP_138128956.1">
    <property type="nucleotide sequence ID" value="NZ_SWLG01000021.1"/>
</dbReference>
<dbReference type="InterPro" id="IPR016571">
    <property type="entry name" value="Spore_coat_assembly_CotJB"/>
</dbReference>
<dbReference type="EMBL" id="SWLG01000021">
    <property type="protein sequence ID" value="TLS35469.1"/>
    <property type="molecule type" value="Genomic_DNA"/>
</dbReference>
<evidence type="ECO:0000313" key="3">
    <source>
        <dbReference type="Proteomes" id="UP000308230"/>
    </source>
</evidence>
<dbReference type="Pfam" id="PF12652">
    <property type="entry name" value="CotJB"/>
    <property type="match status" value="1"/>
</dbReference>
<evidence type="ECO:0000313" key="2">
    <source>
        <dbReference type="EMBL" id="TLS35469.1"/>
    </source>
</evidence>
<keyword evidence="2" id="KW-0167">Capsid protein</keyword>
<dbReference type="PIRSF" id="PIRSF010606">
    <property type="entry name" value="Spore_coat_CotJB"/>
    <property type="match status" value="1"/>
</dbReference>
<comment type="caution">
    <text evidence="2">The sequence shown here is derived from an EMBL/GenBank/DDBJ whole genome shotgun (WGS) entry which is preliminary data.</text>
</comment>
<dbReference type="Proteomes" id="UP000308230">
    <property type="component" value="Unassembled WGS sequence"/>
</dbReference>
<organism evidence="2 3">
    <name type="scientific">Exobacillus caeni</name>
    <dbReference type="NCBI Taxonomy" id="2574798"/>
    <lineage>
        <taxon>Bacteria</taxon>
        <taxon>Bacillati</taxon>
        <taxon>Bacillota</taxon>
        <taxon>Bacilli</taxon>
        <taxon>Bacillales</taxon>
        <taxon>Guptibacillaceae</taxon>
        <taxon>Exobacillus</taxon>
    </lineage>
</organism>
<proteinExistence type="predicted"/>
<reference evidence="2 3" key="1">
    <citation type="submission" date="2019-04" db="EMBL/GenBank/DDBJ databases">
        <title>Bacillus caeni sp. nov., a bacterium isolated from mangrove sediment.</title>
        <authorList>
            <person name="Huang H."/>
            <person name="Mo K."/>
            <person name="Hu Y."/>
        </authorList>
    </citation>
    <scope>NUCLEOTIDE SEQUENCE [LARGE SCALE GENOMIC DNA]</scope>
    <source>
        <strain evidence="2 3">HB172195</strain>
    </source>
</reference>
<dbReference type="InterPro" id="IPR024207">
    <property type="entry name" value="CotJB_dom"/>
</dbReference>
<feature type="domain" description="Protein CotJB" evidence="1">
    <location>
        <begin position="11"/>
        <end position="86"/>
    </location>
</feature>
<protein>
    <submittedName>
        <fullName evidence="2">Spore coat protein CotJB</fullName>
    </submittedName>
</protein>
<evidence type="ECO:0000259" key="1">
    <source>
        <dbReference type="Pfam" id="PF12652"/>
    </source>
</evidence>
<name>A0A5R9EY95_9BACL</name>
<accession>A0A5R9EY95</accession>
<sequence length="87" mass="10584">MNKELSSDFRENLKKLQAIDFAMMELTLYLDTHPDDSKAIEQYNEYSEKRKDLKQKVEEEYGPLMLKEKNNKENQWEWSQGPWPWQV</sequence>
<dbReference type="AlphaFoldDB" id="A0A5R9EY95"/>
<dbReference type="OrthoDB" id="9804099at2"/>